<comment type="catalytic activity">
    <reaction evidence="1">
        <text>Endohydrolysis of (1-&gt;4)-alpha-D-glucosidic linkages in polysaccharides containing three or more (1-&gt;4)-alpha-linked D-glucose units.</text>
        <dbReference type="EC" id="3.2.1.1"/>
    </reaction>
</comment>
<feature type="domain" description="SLH" evidence="5">
    <location>
        <begin position="163"/>
        <end position="230"/>
    </location>
</feature>
<reference evidence="6" key="1">
    <citation type="submission" date="2010-08" db="EMBL/GenBank/DDBJ databases">
        <authorList>
            <person name="Muzny D."/>
            <person name="Qin X."/>
            <person name="Buhay C."/>
            <person name="Dugan-Rocha S."/>
            <person name="Ding Y."/>
            <person name="Chen G."/>
            <person name="Hawes A."/>
            <person name="Holder M."/>
            <person name="Jhangiani S."/>
            <person name="Johnson A."/>
            <person name="Khan Z."/>
            <person name="Li Z."/>
            <person name="Liu W."/>
            <person name="Liu X."/>
            <person name="Perez L."/>
            <person name="Shen H."/>
            <person name="Wang Q."/>
            <person name="Watt J."/>
            <person name="Xi L."/>
            <person name="Xin Y."/>
            <person name="Zhou J."/>
            <person name="Deng J."/>
            <person name="Jiang H."/>
            <person name="Liu Y."/>
            <person name="Qu J."/>
            <person name="Song X.-Z."/>
            <person name="Zhang L."/>
            <person name="Villasana D."/>
            <person name="Johnson A."/>
            <person name="Liu J."/>
            <person name="Liyanage D."/>
            <person name="Lorensuhewa L."/>
            <person name="Robinson T."/>
            <person name="Song A."/>
            <person name="Song B.-B."/>
            <person name="Dinh H."/>
            <person name="Thornton R."/>
            <person name="Coyle M."/>
            <person name="Francisco L."/>
            <person name="Jackson L."/>
            <person name="Javaid M."/>
            <person name="Korchina V."/>
            <person name="Kovar C."/>
            <person name="Mata R."/>
            <person name="Mathew T."/>
            <person name="Ngo R."/>
            <person name="Nguyen L."/>
            <person name="Nguyen N."/>
            <person name="Okwuonu G."/>
            <person name="Ongeri F."/>
            <person name="Pham C."/>
            <person name="Simmons D."/>
            <person name="Wilczek-Boney K."/>
            <person name="Hale W."/>
            <person name="Jakkamsetti A."/>
            <person name="Pham P."/>
            <person name="Ruth R."/>
            <person name="San Lucas F."/>
            <person name="Warren J."/>
            <person name="Zhang J."/>
            <person name="Zhao Z."/>
            <person name="Zhou C."/>
            <person name="Zhu D."/>
            <person name="Lee S."/>
            <person name="Bess C."/>
            <person name="Blankenburg K."/>
            <person name="Forbes L."/>
            <person name="Fu Q."/>
            <person name="Gubbala S."/>
            <person name="Hirani K."/>
            <person name="Jayaseelan J.C."/>
            <person name="Lara F."/>
            <person name="Munidasa M."/>
            <person name="Palculict T."/>
            <person name="Patil S."/>
            <person name="Pu L.-L."/>
            <person name="Saada N."/>
            <person name="Tang L."/>
            <person name="Weissenberger G."/>
            <person name="Zhu Y."/>
            <person name="Hemphill L."/>
            <person name="Shang Y."/>
            <person name="Youmans B."/>
            <person name="Ayvaz T."/>
            <person name="Ross M."/>
            <person name="Santibanez J."/>
            <person name="Aqrawi P."/>
            <person name="Gross S."/>
            <person name="Joshi V."/>
            <person name="Fowler G."/>
            <person name="Nazareth L."/>
            <person name="Reid J."/>
            <person name="Worley K."/>
            <person name="Petrosino J."/>
            <person name="Highlander S."/>
            <person name="Gibbs R."/>
        </authorList>
    </citation>
    <scope>NUCLEOTIDE SEQUENCE [LARGE SCALE GENOMIC DNA]</scope>
    <source>
        <strain evidence="6">DSM 15272</strain>
    </source>
</reference>
<feature type="domain" description="SLH" evidence="5">
    <location>
        <begin position="234"/>
        <end position="297"/>
    </location>
</feature>
<protein>
    <recommendedName>
        <fullName evidence="2">alpha-amylase</fullName>
        <ecNumber evidence="2">3.2.1.1</ecNumber>
    </recommendedName>
    <alternativeName>
        <fullName evidence="3">1,4-alpha-D-glucan glucanohydrolase</fullName>
    </alternativeName>
</protein>
<comment type="caution">
    <text evidence="6">The sequence shown here is derived from an EMBL/GenBank/DDBJ whole genome shotgun (WGS) entry which is preliminary data.</text>
</comment>
<dbReference type="EC" id="3.2.1.1" evidence="2"/>
<dbReference type="InterPro" id="IPR001119">
    <property type="entry name" value="SLH_dom"/>
</dbReference>
<keyword evidence="7" id="KW-1185">Reference proteome</keyword>
<dbReference type="Proteomes" id="UP000003111">
    <property type="component" value="Unassembled WGS sequence"/>
</dbReference>
<dbReference type="PROSITE" id="PS51272">
    <property type="entry name" value="SLH"/>
    <property type="match status" value="3"/>
</dbReference>
<dbReference type="STRING" id="585531.HMPREF0063_10483"/>
<feature type="signal peptide" evidence="4">
    <location>
        <begin position="1"/>
        <end position="27"/>
    </location>
</feature>
<evidence type="ECO:0000313" key="7">
    <source>
        <dbReference type="Proteomes" id="UP000003111"/>
    </source>
</evidence>
<feature type="domain" description="SLH" evidence="5">
    <location>
        <begin position="301"/>
        <end position="363"/>
    </location>
</feature>
<dbReference type="InterPro" id="IPR051465">
    <property type="entry name" value="Cell_Envelope_Struct_Comp"/>
</dbReference>
<dbReference type="InterPro" id="IPR013783">
    <property type="entry name" value="Ig-like_fold"/>
</dbReference>
<dbReference type="SUPFAM" id="SSF49452">
    <property type="entry name" value="Starch-binding domain-like"/>
    <property type="match status" value="1"/>
</dbReference>
<dbReference type="OrthoDB" id="3750238at2"/>
<dbReference type="Pfam" id="PF00395">
    <property type="entry name" value="SLH"/>
    <property type="match status" value="2"/>
</dbReference>
<evidence type="ECO:0000256" key="4">
    <source>
        <dbReference type="SAM" id="SignalP"/>
    </source>
</evidence>
<dbReference type="InterPro" id="IPR013784">
    <property type="entry name" value="Carb-bd-like_fold"/>
</dbReference>
<accession>E2S8X5</accession>
<evidence type="ECO:0000256" key="1">
    <source>
        <dbReference type="ARBA" id="ARBA00000548"/>
    </source>
</evidence>
<dbReference type="EMBL" id="ACLF03000002">
    <property type="protein sequence ID" value="EFQ84630.1"/>
    <property type="molecule type" value="Genomic_DNA"/>
</dbReference>
<dbReference type="RefSeq" id="WP_007079361.1">
    <property type="nucleotide sequence ID" value="NZ_CM001024.1"/>
</dbReference>
<dbReference type="AlphaFoldDB" id="E2S8X5"/>
<evidence type="ECO:0000256" key="3">
    <source>
        <dbReference type="ARBA" id="ARBA00030238"/>
    </source>
</evidence>
<gene>
    <name evidence="6" type="ORF">HMPREF0063_10483</name>
</gene>
<evidence type="ECO:0000256" key="2">
    <source>
        <dbReference type="ARBA" id="ARBA00012595"/>
    </source>
</evidence>
<dbReference type="GO" id="GO:0004556">
    <property type="term" value="F:alpha-amylase activity"/>
    <property type="evidence" value="ECO:0007669"/>
    <property type="project" value="UniProtKB-EC"/>
</dbReference>
<proteinExistence type="predicted"/>
<organism evidence="6 7">
    <name type="scientific">Aeromicrobium marinum DSM 15272</name>
    <dbReference type="NCBI Taxonomy" id="585531"/>
    <lineage>
        <taxon>Bacteria</taxon>
        <taxon>Bacillati</taxon>
        <taxon>Actinomycetota</taxon>
        <taxon>Actinomycetes</taxon>
        <taxon>Propionibacteriales</taxon>
        <taxon>Nocardioidaceae</taxon>
        <taxon>Aeromicrobium</taxon>
    </lineage>
</organism>
<dbReference type="HOGENOM" id="CLU_753620_0_0_11"/>
<evidence type="ECO:0000259" key="5">
    <source>
        <dbReference type="PROSITE" id="PS51272"/>
    </source>
</evidence>
<dbReference type="Gene3D" id="2.60.40.10">
    <property type="entry name" value="Immunoglobulins"/>
    <property type="match status" value="1"/>
</dbReference>
<evidence type="ECO:0000313" key="6">
    <source>
        <dbReference type="EMBL" id="EFQ84630.1"/>
    </source>
</evidence>
<sequence length="363" mass="39578">MKRNRTRTRRLSVAAVAAALVVTGWVAAPVQAEVNDTGAVSGTVFGRAIGSTAETVPGVPVTVLQLDEDSGTFEPVPGATDVTDGDGDYLIDGLPEGDYRLCFGSPGQIVASRWISSCYRNAYSVDQARDIEVGPGEVNSLQLSESLLPAFTDVALPLSVEQESLDGRAAVGGHPFWSEITDLALFGVTTGYDEADGSRTFRPGQPVLREQMAAFLYRTEKLETGMEPEVDLPEVSPFTDVPTTHVFYREIVWLADRRITTGYFDGTFRPGQPVLREQMAAFLYRFDGSEFEDGDGADDVGPEFTDVNSANNVFFDEIEWMALEGITTGYDEGNGTRTFRPAQPVLREQMAAFLIRFAEPLIN</sequence>
<dbReference type="PANTHER" id="PTHR43308">
    <property type="entry name" value="OUTER MEMBRANE PROTEIN ALPHA-RELATED"/>
    <property type="match status" value="1"/>
</dbReference>
<dbReference type="GO" id="GO:0030246">
    <property type="term" value="F:carbohydrate binding"/>
    <property type="evidence" value="ECO:0007669"/>
    <property type="project" value="InterPro"/>
</dbReference>
<dbReference type="eggNOG" id="COG1404">
    <property type="taxonomic scope" value="Bacteria"/>
</dbReference>
<dbReference type="GO" id="GO:0005975">
    <property type="term" value="P:carbohydrate metabolic process"/>
    <property type="evidence" value="ECO:0007669"/>
    <property type="project" value="UniProtKB-ARBA"/>
</dbReference>
<keyword evidence="4" id="KW-0732">Signal</keyword>
<feature type="chain" id="PRO_5038977372" description="alpha-amylase" evidence="4">
    <location>
        <begin position="28"/>
        <end position="363"/>
    </location>
</feature>
<name>E2S8X5_9ACTN</name>